<organism evidence="3 4">
    <name type="scientific">Lysobacter panacisoli</name>
    <dbReference type="NCBI Taxonomy" id="1255263"/>
    <lineage>
        <taxon>Bacteria</taxon>
        <taxon>Pseudomonadati</taxon>
        <taxon>Pseudomonadota</taxon>
        <taxon>Gammaproteobacteria</taxon>
        <taxon>Lysobacterales</taxon>
        <taxon>Lysobacteraceae</taxon>
        <taxon>Lysobacter</taxon>
    </lineage>
</organism>
<dbReference type="Gene3D" id="3.40.390.10">
    <property type="entry name" value="Collagenase (Catalytic Domain)"/>
    <property type="match status" value="1"/>
</dbReference>
<feature type="domain" description="DUF7844" evidence="2">
    <location>
        <begin position="29"/>
        <end position="124"/>
    </location>
</feature>
<keyword evidence="4" id="KW-1185">Reference proteome</keyword>
<sequence>MIHGRGLVRGVVLVVGLAFAAGSAQAALRLRLAEDGLTRAQVDASQRLLEEAQAHLPDAMRTGIDREIVVRWTDVLDDSIHGRATRDELLINRALLPPLTQAGAPPREALATVLHELAHFHDRAVRGALSRDPRLLDLAGWQVRATRFTTRVAGRQRENRFVDRSPDPYELTDAEEFVAVNVEHFLLDADYACRRPAVYRYLRDRLGEPRTPAASCDAQWPYVDAGESEGGAVGMLDPARVYAIDYLLAEGNSQPMSRWGHSMLRIVVCAPGRPRGPDCRLDLSHHRVLSFRAFVDDVQVSSWRGLSGRYPSRLFVLPMEQVIDEYTRVELRGLRSVPLRLDRGEIAAVLERAAQVHWSYDGRYYFLGNNCAAETWKLLHDSLPRLAGQGIGSITPTGLLQRLESAGVADASVLEDDDEALRLGYRFASQRAYFQQVYDVARTQLELPQRDVEDWLAMGPAQRRAWFEGADLRASAALLVLEQAAQRRQMRDVRDALKRRYLEQEAQSGVGDDPVRELLRESAYLGRPASLIEGGYGVPQTDERMALVARGDELHAKLQRTRIAVEQGARGWMSAQQRDTIDAIASNRDALGERLRALHAQEGGVRLDSR</sequence>
<dbReference type="InterPro" id="IPR024079">
    <property type="entry name" value="MetalloPept_cat_dom_sf"/>
</dbReference>
<dbReference type="EMBL" id="BAABKY010000005">
    <property type="protein sequence ID" value="GAA5081629.1"/>
    <property type="molecule type" value="Genomic_DNA"/>
</dbReference>
<accession>A0ABP9LR65</accession>
<dbReference type="Pfam" id="PF13387">
    <property type="entry name" value="Lnb_N"/>
    <property type="match status" value="1"/>
</dbReference>
<dbReference type="InterPro" id="IPR057166">
    <property type="entry name" value="DUF7844"/>
</dbReference>
<protein>
    <submittedName>
        <fullName evidence="3">DUF4105 domain-containing protein</fullName>
    </submittedName>
</protein>
<dbReference type="Proteomes" id="UP001501083">
    <property type="component" value="Unassembled WGS sequence"/>
</dbReference>
<evidence type="ECO:0000313" key="3">
    <source>
        <dbReference type="EMBL" id="GAA5081629.1"/>
    </source>
</evidence>
<evidence type="ECO:0000259" key="1">
    <source>
        <dbReference type="Pfam" id="PF13387"/>
    </source>
</evidence>
<dbReference type="Pfam" id="PF25226">
    <property type="entry name" value="DUF7844"/>
    <property type="match status" value="2"/>
</dbReference>
<evidence type="ECO:0000259" key="2">
    <source>
        <dbReference type="Pfam" id="PF25226"/>
    </source>
</evidence>
<feature type="domain" description="DUF7844" evidence="2">
    <location>
        <begin position="126"/>
        <end position="207"/>
    </location>
</feature>
<reference evidence="4" key="1">
    <citation type="journal article" date="2019" name="Int. J. Syst. Evol. Microbiol.">
        <title>The Global Catalogue of Microorganisms (GCM) 10K type strain sequencing project: providing services to taxonomists for standard genome sequencing and annotation.</title>
        <authorList>
            <consortium name="The Broad Institute Genomics Platform"/>
            <consortium name="The Broad Institute Genome Sequencing Center for Infectious Disease"/>
            <person name="Wu L."/>
            <person name="Ma J."/>
        </authorList>
    </citation>
    <scope>NUCLEOTIDE SEQUENCE [LARGE SCALE GENOMIC DNA]</scope>
    <source>
        <strain evidence="4">JCM 19212</strain>
    </source>
</reference>
<gene>
    <name evidence="3" type="ORF">GCM10025759_32160</name>
</gene>
<name>A0ABP9LR65_9GAMM</name>
<dbReference type="RefSeq" id="WP_233264257.1">
    <property type="nucleotide sequence ID" value="NZ_BAABKY010000005.1"/>
</dbReference>
<feature type="domain" description="Lnb N-terminal periplasmic" evidence="1">
    <location>
        <begin position="236"/>
        <end position="401"/>
    </location>
</feature>
<evidence type="ECO:0000313" key="4">
    <source>
        <dbReference type="Proteomes" id="UP001501083"/>
    </source>
</evidence>
<dbReference type="InterPro" id="IPR025178">
    <property type="entry name" value="Lnb_N"/>
</dbReference>
<proteinExistence type="predicted"/>
<comment type="caution">
    <text evidence="3">The sequence shown here is derived from an EMBL/GenBank/DDBJ whole genome shotgun (WGS) entry which is preliminary data.</text>
</comment>